<feature type="compositionally biased region" description="Polar residues" evidence="1">
    <location>
        <begin position="589"/>
        <end position="606"/>
    </location>
</feature>
<feature type="compositionally biased region" description="Polar residues" evidence="1">
    <location>
        <begin position="299"/>
        <end position="315"/>
    </location>
</feature>
<evidence type="ECO:0008006" key="4">
    <source>
        <dbReference type="Google" id="ProtNLM"/>
    </source>
</evidence>
<feature type="region of interest" description="Disordered" evidence="1">
    <location>
        <begin position="793"/>
        <end position="825"/>
    </location>
</feature>
<feature type="region of interest" description="Disordered" evidence="1">
    <location>
        <begin position="520"/>
        <end position="642"/>
    </location>
</feature>
<feature type="compositionally biased region" description="Basic residues" evidence="1">
    <location>
        <begin position="1"/>
        <end position="11"/>
    </location>
</feature>
<feature type="compositionally biased region" description="Basic and acidic residues" evidence="1">
    <location>
        <begin position="401"/>
        <end position="411"/>
    </location>
</feature>
<dbReference type="STRING" id="1081104.A0A168CI12"/>
<proteinExistence type="predicted"/>
<dbReference type="EMBL" id="AZHB01000003">
    <property type="protein sequence ID" value="OAA71400.1"/>
    <property type="molecule type" value="Genomic_DNA"/>
</dbReference>
<feature type="region of interest" description="Disordered" evidence="1">
    <location>
        <begin position="670"/>
        <end position="771"/>
    </location>
</feature>
<gene>
    <name evidence="2" type="ORF">ISF_01951</name>
</gene>
<accession>A0A168CI12</accession>
<comment type="caution">
    <text evidence="2">The sequence shown here is derived from an EMBL/GenBank/DDBJ whole genome shotgun (WGS) entry which is preliminary data.</text>
</comment>
<feature type="compositionally biased region" description="Pro residues" evidence="1">
    <location>
        <begin position="321"/>
        <end position="336"/>
    </location>
</feature>
<feature type="compositionally biased region" description="Low complexity" evidence="1">
    <location>
        <begin position="41"/>
        <end position="56"/>
    </location>
</feature>
<feature type="compositionally biased region" description="Polar residues" evidence="1">
    <location>
        <begin position="428"/>
        <end position="438"/>
    </location>
</feature>
<feature type="compositionally biased region" description="Polar residues" evidence="1">
    <location>
        <begin position="720"/>
        <end position="739"/>
    </location>
</feature>
<dbReference type="RefSeq" id="XP_018707281.1">
    <property type="nucleotide sequence ID" value="XM_018845558.1"/>
</dbReference>
<feature type="compositionally biased region" description="Low complexity" evidence="1">
    <location>
        <begin position="70"/>
        <end position="83"/>
    </location>
</feature>
<feature type="region of interest" description="Disordered" evidence="1">
    <location>
        <begin position="1074"/>
        <end position="1160"/>
    </location>
</feature>
<feature type="region of interest" description="Disordered" evidence="1">
    <location>
        <begin position="131"/>
        <end position="500"/>
    </location>
</feature>
<dbReference type="GeneID" id="30018243"/>
<sequence>MLSHLRFHRRGPSNPASPAGDQQQPSPLSNANSPFTPDAVSSPDTQPPTSTTSLVPPTLPPIPRVASDQSTPLPDFSSPSSTSSHHHGLPTIEQQQRGSMQPPPARSPYTNDSGFIGGVALENYRRGLRAQRSFVTPENHAAPQLDDQQLRAKTTTPASAASAASAVGAPSSVVAPRPSIPPQSFSKVPSHSSISPSDGAASFQPTGRRPAGLGLAGDFTPSSYVTITPMEPHKAKKGLPFLKNPMSTLLMRRKANQNPPEPLPTPALPSQDSEPAYDPRIKGTRVHDFSAPRRRSIPRNDSSQTITRPSPSEYQGGSVPAPAPAPFPVPTPVPPPAHEEAAPEPVSNQASTPDYLSKNKSLPPAPFPEMRNGSFRDRMRSSSGSSMSTTQHENLSSIAEDNAHRESDSFRRANPSTRTTRSRKISLSEMSSRDTMTSLPRHMKSTSSRFSFDMIGAAKQEKIMEERHRQRQLEKGEPESTERRDSRFDEFDEDAFDYDAMMDDDGLEERIPGVNADFDEEDDYLNETPYIQEDQFDAQDDPDNDQQNFSGFVFQRSNPESALASPALPGQMPNTPRDAHGHPIGSALTKDTPTTATFPLPAQTNPDDMDLAFSQQLSGLAVNEHTPLTEEERTPGARTNVLGSVQEDELYFDDGIIGYEDEFAEDLAAGIDPNDEPFDESIFDNDDTDQFGRPVPGAFAHAQSMRKSDSQLKKRESDMTSRFSAQSGQSQSTAHTSYSAGMADAAHGGSSMISPLGRVSSMMGPSSTPSQRKMAAYQAALAAAAHEAAASGKFQRSASPVLEDEEESEYSTEDLEDAEKQESTVKIQDDVEYEPTGDIYDDLGYENMDDFELDDDAIIAEANASALANDSDGWYGQEFGFYAAPTTQHQGSYSSSASGSTEYQYSNGGFFGPRSDLARTASGRLISREPNLTPITERSEYSNRNSIMSMALPPIVGGTPTVQSPGLAQLAMMSGEGDEMTLSALLRLRNKAWGGSQASLSSSREGSPKSERGELPSSPWAANTASMPGPTHKRQNSLLSSEGRDSELGSLPGSPTLTMANAALGLQAQSNALAAFQQQQQQQGNPVRGNSAPSTYPPPRAHNGQSISAPVSAAPGRNSSEWTWSPEVPNAPARAASLSRQAKGHRRQQSSTESVSYIMEEEDNGEARWIMERRRTGDDNETELLEREIIPGGRI</sequence>
<feature type="compositionally biased region" description="Acidic residues" evidence="1">
    <location>
        <begin position="490"/>
        <end position="500"/>
    </location>
</feature>
<protein>
    <recommendedName>
        <fullName evidence="4">AGC-kinase C-terminal domain-containing protein</fullName>
    </recommendedName>
</protein>
<feature type="compositionally biased region" description="Acidic residues" evidence="1">
    <location>
        <begin position="802"/>
        <end position="817"/>
    </location>
</feature>
<feature type="compositionally biased region" description="Basic and acidic residues" evidence="1">
    <location>
        <begin position="277"/>
        <end position="291"/>
    </location>
</feature>
<feature type="region of interest" description="Disordered" evidence="1">
    <location>
        <begin position="1"/>
        <end position="116"/>
    </location>
</feature>
<evidence type="ECO:0000313" key="2">
    <source>
        <dbReference type="EMBL" id="OAA71400.1"/>
    </source>
</evidence>
<reference evidence="2 3" key="1">
    <citation type="journal article" date="2016" name="Genome Biol. Evol.">
        <title>Divergent and convergent evolution of fungal pathogenicity.</title>
        <authorList>
            <person name="Shang Y."/>
            <person name="Xiao G."/>
            <person name="Zheng P."/>
            <person name="Cen K."/>
            <person name="Zhan S."/>
            <person name="Wang C."/>
        </authorList>
    </citation>
    <scope>NUCLEOTIDE SEQUENCE [LARGE SCALE GENOMIC DNA]</scope>
    <source>
        <strain evidence="2 3">ARSEF 2679</strain>
    </source>
</reference>
<feature type="compositionally biased region" description="Low complexity" evidence="1">
    <location>
        <begin position="157"/>
        <end position="202"/>
    </location>
</feature>
<organism evidence="2 3">
    <name type="scientific">Cordyceps fumosorosea (strain ARSEF 2679)</name>
    <name type="common">Isaria fumosorosea</name>
    <dbReference type="NCBI Taxonomy" id="1081104"/>
    <lineage>
        <taxon>Eukaryota</taxon>
        <taxon>Fungi</taxon>
        <taxon>Dikarya</taxon>
        <taxon>Ascomycota</taxon>
        <taxon>Pezizomycotina</taxon>
        <taxon>Sordariomycetes</taxon>
        <taxon>Hypocreomycetidae</taxon>
        <taxon>Hypocreales</taxon>
        <taxon>Cordycipitaceae</taxon>
        <taxon>Cordyceps</taxon>
    </lineage>
</organism>
<feature type="compositionally biased region" description="Acidic residues" evidence="1">
    <location>
        <begin position="534"/>
        <end position="544"/>
    </location>
</feature>
<name>A0A168CI12_CORFA</name>
<evidence type="ECO:0000256" key="1">
    <source>
        <dbReference type="SAM" id="MobiDB-lite"/>
    </source>
</evidence>
<dbReference type="Proteomes" id="UP000076744">
    <property type="component" value="Unassembled WGS sequence"/>
</dbReference>
<feature type="compositionally biased region" description="Acidic residues" evidence="1">
    <location>
        <begin position="673"/>
        <end position="689"/>
    </location>
</feature>
<dbReference type="AlphaFoldDB" id="A0A168CI12"/>
<feature type="compositionally biased region" description="Low complexity" evidence="1">
    <location>
        <begin position="1074"/>
        <end position="1083"/>
    </location>
</feature>
<dbReference type="OrthoDB" id="5408302at2759"/>
<feature type="compositionally biased region" description="Polar residues" evidence="1">
    <location>
        <begin position="347"/>
        <end position="360"/>
    </location>
</feature>
<feature type="compositionally biased region" description="Polar residues" evidence="1">
    <location>
        <begin position="14"/>
        <end position="35"/>
    </location>
</feature>
<feature type="region of interest" description="Disordered" evidence="1">
    <location>
        <begin position="994"/>
        <end position="1056"/>
    </location>
</feature>
<evidence type="ECO:0000313" key="3">
    <source>
        <dbReference type="Proteomes" id="UP000076744"/>
    </source>
</evidence>
<keyword evidence="3" id="KW-1185">Reference proteome</keyword>
<feature type="compositionally biased region" description="Basic and acidic residues" evidence="1">
    <location>
        <begin position="706"/>
        <end position="719"/>
    </location>
</feature>
<feature type="compositionally biased region" description="Polar residues" evidence="1">
    <location>
        <begin position="996"/>
        <end position="1005"/>
    </location>
</feature>
<feature type="compositionally biased region" description="Basic and acidic residues" evidence="1">
    <location>
        <begin position="459"/>
        <end position="489"/>
    </location>
</feature>
<feature type="compositionally biased region" description="Polar residues" evidence="1">
    <location>
        <begin position="389"/>
        <end position="399"/>
    </location>
</feature>